<feature type="signal peptide" evidence="2">
    <location>
        <begin position="1"/>
        <end position="29"/>
    </location>
</feature>
<organism evidence="5 6">
    <name type="scientific">Symbiopectobacterium purcellii</name>
    <dbReference type="NCBI Taxonomy" id="2871826"/>
    <lineage>
        <taxon>Bacteria</taxon>
        <taxon>Pseudomonadati</taxon>
        <taxon>Pseudomonadota</taxon>
        <taxon>Gammaproteobacteria</taxon>
        <taxon>Enterobacterales</taxon>
        <taxon>Enterobacteriaceae</taxon>
    </lineage>
</organism>
<dbReference type="Pfam" id="PF16967">
    <property type="entry name" value="TcfC"/>
    <property type="match status" value="1"/>
</dbReference>
<protein>
    <submittedName>
        <fullName evidence="5">CS1-pili formation C-terminal domain-containing protein</fullName>
    </submittedName>
</protein>
<feature type="domain" description="Pilus assembly protein E-set like" evidence="4">
    <location>
        <begin position="283"/>
        <end position="350"/>
    </location>
</feature>
<feature type="chain" id="PRO_5045698867" evidence="2">
    <location>
        <begin position="30"/>
        <end position="856"/>
    </location>
</feature>
<gene>
    <name evidence="5" type="ORF">K6K13_18950</name>
</gene>
<evidence type="ECO:0000313" key="6">
    <source>
        <dbReference type="Proteomes" id="UP000825886"/>
    </source>
</evidence>
<sequence length="856" mass="92909">MYKLQINIEIKKIVISMMVLFSVAFNVAAAQKTVQQIGGVMIPHAFRNALLDGMSIPLFIHLDGSAESQNDQRIGNAVIWLDGDTVKVKLIHIEEKDDTATVNEKTRHALAALTDAPFNENLEIKVVDDAWLKFNLKQLILQLVVRQEALGTLFRPRSEDIGNASVDALSSTLNYNLGVYNNQMRNGGDNTSSYLSLNNVTALREHHMVLDGAFYGMGSSHRDSTVYKAMYERDFGGYRFAAGMLDTWNLQSLGPMTALSSGKIYGASWGNAASSTVFDNSQSATPIVVFLSAAGEVHISREGRLLSVQNFGMGSHEVDTRGLPYGIYDVDVAVVVNGRMVSRRVERVNKLFTRGRATGAPLGWQIWGGSMHMERWYESGKKTKPAKDTYLLGGSLSGSAGLTNWSATGYGYDSAMIGEGRVSVPITESIGANLQQMVANDSSVSSIGNVTAALPGGFSSLWVNIEKASMGDDLRRNDADNRAIGGTLNMNVLWSKLGILNVSYNDDRHNDSNYYNVDYSQMLYSGSRGTLGLRMGIQSYQNGYSNGYSNNGSSNGYSGSSSNTGRYIALDFSMPLGNWFSAGTTHQNGYTMANLSARKQFNDGAIRTVGANVSRAISGDTGDDKSLSGGAYTQFDTKYSAGTLNVNSSADGYVNTNLTAKGSVGVQGNQLAASGRTDGNAGIIFKTDVADDGKLSAKVNGRTFQLDGKRNYLPLSPYSRYEIEIQNSKDAVDSYDIVTGRKRQLTLYPGNVAVIEPEIKQRVTVFGRIRAEDGSLLANARINNHIGRTSTDENGEFVIDVDKKYPVIDYSYGNNQRCEAELDLSKARGAVWVGDVICIGLSRYASNLSSGEYHEG</sequence>
<proteinExistence type="predicted"/>
<reference evidence="5 6" key="1">
    <citation type="submission" date="2021-08" db="EMBL/GenBank/DDBJ databases">
        <title>Culture and genomic analysis of Symbiopectobacterium purcellii sp. nov. gen. nov., isolated from the leafhopper Empoasca decipiens.</title>
        <authorList>
            <person name="Nadal-Jimenez P."/>
            <person name="Siozios S."/>
            <person name="Halliday N."/>
            <person name="Camara M."/>
            <person name="Hurst G.D.D."/>
        </authorList>
    </citation>
    <scope>NUCLEOTIDE SEQUENCE [LARGE SCALE GENOMIC DNA]</scope>
    <source>
        <strain evidence="5 6">SyEd1</strain>
    </source>
</reference>
<evidence type="ECO:0000259" key="4">
    <source>
        <dbReference type="Pfam" id="PF16967"/>
    </source>
</evidence>
<dbReference type="InterPro" id="IPR031917">
    <property type="entry name" value="Pilus_assem_C"/>
</dbReference>
<feature type="domain" description="Pilus assembly protein C-terminal" evidence="3">
    <location>
        <begin position="747"/>
        <end position="838"/>
    </location>
</feature>
<keyword evidence="6" id="KW-1185">Reference proteome</keyword>
<dbReference type="RefSeq" id="WP_222158370.1">
    <property type="nucleotide sequence ID" value="NZ_CP081864.1"/>
</dbReference>
<dbReference type="Pfam" id="PF15976">
    <property type="entry name" value="CooC_C"/>
    <property type="match status" value="1"/>
</dbReference>
<dbReference type="EMBL" id="CP081864">
    <property type="protein sequence ID" value="QZN95264.1"/>
    <property type="molecule type" value="Genomic_DNA"/>
</dbReference>
<evidence type="ECO:0000256" key="2">
    <source>
        <dbReference type="SAM" id="SignalP"/>
    </source>
</evidence>
<name>A0ABX9AKT9_9ENTR</name>
<accession>A0ABX9AKT9</accession>
<evidence type="ECO:0000259" key="3">
    <source>
        <dbReference type="Pfam" id="PF15976"/>
    </source>
</evidence>
<keyword evidence="1 2" id="KW-0732">Signal</keyword>
<dbReference type="Proteomes" id="UP000825886">
    <property type="component" value="Chromosome"/>
</dbReference>
<dbReference type="InterPro" id="IPR032636">
    <property type="entry name" value="Pilus_assem_E-set-like_dom"/>
</dbReference>
<evidence type="ECO:0000313" key="5">
    <source>
        <dbReference type="EMBL" id="QZN95264.1"/>
    </source>
</evidence>
<evidence type="ECO:0000256" key="1">
    <source>
        <dbReference type="ARBA" id="ARBA00022729"/>
    </source>
</evidence>